<dbReference type="Gene3D" id="1.20.1250.20">
    <property type="entry name" value="MFS general substrate transporter like domains"/>
    <property type="match status" value="1"/>
</dbReference>
<name>H0E1G5_9ACTN</name>
<dbReference type="Proteomes" id="UP000005143">
    <property type="component" value="Unassembled WGS sequence"/>
</dbReference>
<keyword evidence="2 5" id="KW-0812">Transmembrane</keyword>
<gene>
    <name evidence="7" type="ORF">PAI11_06270</name>
</gene>
<feature type="transmembrane region" description="Helical" evidence="5">
    <location>
        <begin position="221"/>
        <end position="242"/>
    </location>
</feature>
<dbReference type="PROSITE" id="PS50850">
    <property type="entry name" value="MFS"/>
    <property type="match status" value="1"/>
</dbReference>
<dbReference type="OrthoDB" id="9815356at2"/>
<organism evidence="7 8">
    <name type="scientific">Patulibacter medicamentivorans</name>
    <dbReference type="NCBI Taxonomy" id="1097667"/>
    <lineage>
        <taxon>Bacteria</taxon>
        <taxon>Bacillati</taxon>
        <taxon>Actinomycetota</taxon>
        <taxon>Thermoleophilia</taxon>
        <taxon>Solirubrobacterales</taxon>
        <taxon>Patulibacteraceae</taxon>
        <taxon>Patulibacter</taxon>
    </lineage>
</organism>
<feature type="transmembrane region" description="Helical" evidence="5">
    <location>
        <begin position="136"/>
        <end position="154"/>
    </location>
</feature>
<dbReference type="PANTHER" id="PTHR42910">
    <property type="entry name" value="TRANSPORTER SCO4007-RELATED"/>
    <property type="match status" value="1"/>
</dbReference>
<evidence type="ECO:0000313" key="7">
    <source>
        <dbReference type="EMBL" id="EHN12484.1"/>
    </source>
</evidence>
<feature type="transmembrane region" description="Helical" evidence="5">
    <location>
        <begin position="344"/>
        <end position="366"/>
    </location>
</feature>
<feature type="transmembrane region" description="Helical" evidence="5">
    <location>
        <begin position="12"/>
        <end position="34"/>
    </location>
</feature>
<accession>H0E1G5</accession>
<keyword evidence="4 5" id="KW-0472">Membrane</keyword>
<evidence type="ECO:0000256" key="4">
    <source>
        <dbReference type="ARBA" id="ARBA00023136"/>
    </source>
</evidence>
<comment type="caution">
    <text evidence="7">The sequence shown here is derived from an EMBL/GenBank/DDBJ whole genome shotgun (WGS) entry which is preliminary data.</text>
</comment>
<feature type="domain" description="Major facilitator superfamily (MFS) profile" evidence="6">
    <location>
        <begin position="16"/>
        <end position="395"/>
    </location>
</feature>
<feature type="transmembrane region" description="Helical" evidence="5">
    <location>
        <begin position="287"/>
        <end position="315"/>
    </location>
</feature>
<evidence type="ECO:0000313" key="8">
    <source>
        <dbReference type="Proteomes" id="UP000005143"/>
    </source>
</evidence>
<dbReference type="PANTHER" id="PTHR42910:SF1">
    <property type="entry name" value="MAJOR FACILITATOR SUPERFAMILY (MFS) PROFILE DOMAIN-CONTAINING PROTEIN"/>
    <property type="match status" value="1"/>
</dbReference>
<evidence type="ECO:0000259" key="6">
    <source>
        <dbReference type="PROSITE" id="PS50850"/>
    </source>
</evidence>
<dbReference type="PATRIC" id="fig|1097667.3.peg.624"/>
<dbReference type="InterPro" id="IPR011701">
    <property type="entry name" value="MFS"/>
</dbReference>
<evidence type="ECO:0000256" key="5">
    <source>
        <dbReference type="SAM" id="Phobius"/>
    </source>
</evidence>
<dbReference type="AlphaFoldDB" id="H0E1G5"/>
<evidence type="ECO:0000256" key="1">
    <source>
        <dbReference type="ARBA" id="ARBA00004651"/>
    </source>
</evidence>
<feature type="transmembrane region" description="Helical" evidence="5">
    <location>
        <begin position="54"/>
        <end position="74"/>
    </location>
</feature>
<feature type="transmembrane region" description="Helical" evidence="5">
    <location>
        <begin position="372"/>
        <end position="390"/>
    </location>
</feature>
<reference evidence="7 8" key="1">
    <citation type="journal article" date="2013" name="Biodegradation">
        <title>Quantitative proteomic analysis of ibuprofen-degrading Patulibacter sp. strain I11.</title>
        <authorList>
            <person name="Almeida B."/>
            <person name="Kjeldal H."/>
            <person name="Lolas I."/>
            <person name="Knudsen A.D."/>
            <person name="Carvalho G."/>
            <person name="Nielsen K.L."/>
            <person name="Barreto Crespo M.T."/>
            <person name="Stensballe A."/>
            <person name="Nielsen J.L."/>
        </authorList>
    </citation>
    <scope>NUCLEOTIDE SEQUENCE [LARGE SCALE GENOMIC DNA]</scope>
    <source>
        <strain evidence="7 8">I11</strain>
    </source>
</reference>
<dbReference type="Pfam" id="PF07690">
    <property type="entry name" value="MFS_1"/>
    <property type="match status" value="1"/>
</dbReference>
<dbReference type="RefSeq" id="WP_007570773.1">
    <property type="nucleotide sequence ID" value="NZ_AGUD01000021.1"/>
</dbReference>
<dbReference type="SUPFAM" id="SSF103473">
    <property type="entry name" value="MFS general substrate transporter"/>
    <property type="match status" value="1"/>
</dbReference>
<protein>
    <submittedName>
        <fullName evidence="7">MFS permease protein</fullName>
    </submittedName>
</protein>
<dbReference type="InterPro" id="IPR036259">
    <property type="entry name" value="MFS_trans_sf"/>
</dbReference>
<keyword evidence="8" id="KW-1185">Reference proteome</keyword>
<feature type="transmembrane region" description="Helical" evidence="5">
    <location>
        <begin position="86"/>
        <end position="116"/>
    </location>
</feature>
<proteinExistence type="predicted"/>
<evidence type="ECO:0000256" key="3">
    <source>
        <dbReference type="ARBA" id="ARBA00022989"/>
    </source>
</evidence>
<comment type="subcellular location">
    <subcellularLocation>
        <location evidence="1">Cell membrane</location>
        <topology evidence="1">Multi-pass membrane protein</topology>
    </subcellularLocation>
</comment>
<evidence type="ECO:0000256" key="2">
    <source>
        <dbReference type="ARBA" id="ARBA00022692"/>
    </source>
</evidence>
<dbReference type="EMBL" id="AGUD01000021">
    <property type="protein sequence ID" value="EHN12484.1"/>
    <property type="molecule type" value="Genomic_DNA"/>
</dbReference>
<feature type="transmembrane region" description="Helical" evidence="5">
    <location>
        <begin position="254"/>
        <end position="275"/>
    </location>
</feature>
<dbReference type="InterPro" id="IPR020846">
    <property type="entry name" value="MFS_dom"/>
</dbReference>
<dbReference type="GO" id="GO:0022857">
    <property type="term" value="F:transmembrane transporter activity"/>
    <property type="evidence" value="ECO:0007669"/>
    <property type="project" value="InterPro"/>
</dbReference>
<dbReference type="GO" id="GO:0005886">
    <property type="term" value="C:plasma membrane"/>
    <property type="evidence" value="ECO:0007669"/>
    <property type="project" value="UniProtKB-SubCell"/>
</dbReference>
<dbReference type="CDD" id="cd17324">
    <property type="entry name" value="MFS_NepI_like"/>
    <property type="match status" value="1"/>
</dbReference>
<feature type="transmembrane region" description="Helical" evidence="5">
    <location>
        <begin position="166"/>
        <end position="186"/>
    </location>
</feature>
<keyword evidence="3 5" id="KW-1133">Transmembrane helix</keyword>
<sequence>MASVEQERAQPLGRGLVLLLAVTCGASVASLYYVQPLLDTLAHAFDVSDGTAGLLVTAAQVGYLVGLVLLVPLGDLLERRSLISRVLALSAATLAACAAAPSFAVLAAVLVAVGLTSTVAQVVVPLSSSLAAPHERGQVVGTVMSGLLMGILLARTLSGLLAEIGGWRLVFAVPAVALLLLSVLLWRRLPVVPPTETLRYPQLLASVARLVRDERQLAQRMLMGALHMAGFSALWTAIAFLLAREPYGYGDGTIGLFGLAGLVGAMVAPMAGRLADRGHGHLANTGFLLAIVLSWGLLELGGTSLVALLAGIVLFDLGVQGAQISNQSAVYALRPEARSRITTAYMTSVFVGAVIGSAAAAAIYAASGWDGVCALGAGMALAGLGFWLLVARPAAARAAAATVRQ</sequence>